<dbReference type="HAMAP" id="MF_01471">
    <property type="entry name" value="Cas2"/>
    <property type="match status" value="1"/>
</dbReference>
<dbReference type="Proteomes" id="UP000094056">
    <property type="component" value="Unassembled WGS sequence"/>
</dbReference>
<dbReference type="NCBIfam" id="TIGR01573">
    <property type="entry name" value="cas2"/>
    <property type="match status" value="1"/>
</dbReference>
<evidence type="ECO:0000256" key="8">
    <source>
        <dbReference type="ARBA" id="ARBA00023118"/>
    </source>
</evidence>
<feature type="binding site" evidence="9">
    <location>
        <position position="9"/>
    </location>
    <ligand>
        <name>Mg(2+)</name>
        <dbReference type="ChEBI" id="CHEBI:18420"/>
        <note>catalytic</note>
    </ligand>
</feature>
<proteinExistence type="inferred from homology"/>
<keyword evidence="6 9" id="KW-0378">Hydrolase</keyword>
<comment type="caution">
    <text evidence="11">The sequence shown here is derived from an EMBL/GenBank/DDBJ whole genome shotgun (WGS) entry which is preliminary data.</text>
</comment>
<dbReference type="Gene3D" id="3.30.70.240">
    <property type="match status" value="1"/>
</dbReference>
<gene>
    <name evidence="9" type="primary">cas2</name>
    <name evidence="11" type="ORF">SCARUB_04686</name>
</gene>
<evidence type="ECO:0000256" key="9">
    <source>
        <dbReference type="HAMAP-Rule" id="MF_01471"/>
    </source>
</evidence>
<evidence type="ECO:0000256" key="5">
    <source>
        <dbReference type="ARBA" id="ARBA00022759"/>
    </source>
</evidence>
<dbReference type="InterPro" id="IPR019199">
    <property type="entry name" value="Virulence_VapD/CRISPR_Cas2"/>
</dbReference>
<comment type="cofactor">
    <cofactor evidence="1 9">
        <name>Mg(2+)</name>
        <dbReference type="ChEBI" id="CHEBI:18420"/>
    </cofactor>
</comment>
<evidence type="ECO:0000256" key="2">
    <source>
        <dbReference type="ARBA" id="ARBA00009959"/>
    </source>
</evidence>
<evidence type="ECO:0000256" key="1">
    <source>
        <dbReference type="ARBA" id="ARBA00001946"/>
    </source>
</evidence>
<evidence type="ECO:0000256" key="10">
    <source>
        <dbReference type="PIRNR" id="PIRNR032582"/>
    </source>
</evidence>
<dbReference type="PATRIC" id="fig|1872076.5.peg.5628"/>
<keyword evidence="3 9" id="KW-0540">Nuclease</keyword>
<dbReference type="PIRSF" id="PIRSF032582">
    <property type="entry name" value="Cas2"/>
    <property type="match status" value="1"/>
</dbReference>
<keyword evidence="7 9" id="KW-0460">Magnesium</keyword>
<dbReference type="GO" id="GO:0016787">
    <property type="term" value="F:hydrolase activity"/>
    <property type="evidence" value="ECO:0007669"/>
    <property type="project" value="UniProtKB-KW"/>
</dbReference>
<evidence type="ECO:0000256" key="6">
    <source>
        <dbReference type="ARBA" id="ARBA00022801"/>
    </source>
</evidence>
<comment type="subunit">
    <text evidence="9">Homodimer, forms a heterotetramer with a Cas1 homodimer.</text>
</comment>
<evidence type="ECO:0000256" key="7">
    <source>
        <dbReference type="ARBA" id="ARBA00022842"/>
    </source>
</evidence>
<dbReference type="GO" id="GO:0004521">
    <property type="term" value="F:RNA endonuclease activity"/>
    <property type="evidence" value="ECO:0007669"/>
    <property type="project" value="UniProtKB-UniRule"/>
</dbReference>
<evidence type="ECO:0000256" key="3">
    <source>
        <dbReference type="ARBA" id="ARBA00022722"/>
    </source>
</evidence>
<evidence type="ECO:0000256" key="4">
    <source>
        <dbReference type="ARBA" id="ARBA00022723"/>
    </source>
</evidence>
<evidence type="ECO:0000313" key="12">
    <source>
        <dbReference type="Proteomes" id="UP000094056"/>
    </source>
</evidence>
<dbReference type="EMBL" id="MAYW01000264">
    <property type="protein sequence ID" value="ODS30205.1"/>
    <property type="molecule type" value="Genomic_DNA"/>
</dbReference>
<name>A0A1E3X3L1_9BACT</name>
<dbReference type="PANTHER" id="PTHR34405">
    <property type="entry name" value="CRISPR-ASSOCIATED ENDORIBONUCLEASE CAS2"/>
    <property type="match status" value="1"/>
</dbReference>
<dbReference type="AlphaFoldDB" id="A0A1E3X3L1"/>
<dbReference type="SUPFAM" id="SSF143430">
    <property type="entry name" value="TTP0101/SSO1404-like"/>
    <property type="match status" value="1"/>
</dbReference>
<keyword evidence="8 9" id="KW-0051">Antiviral defense</keyword>
<dbReference type="GO" id="GO:0051607">
    <property type="term" value="P:defense response to virus"/>
    <property type="evidence" value="ECO:0007669"/>
    <property type="project" value="UniProtKB-UniRule"/>
</dbReference>
<protein>
    <recommendedName>
        <fullName evidence="9">CRISPR-associated endoribonuclease Cas2</fullName>
        <ecNumber evidence="9">3.1.-.-</ecNumber>
    </recommendedName>
</protein>
<sequence length="92" mass="10739">MTLYIVSYDITDTSRRTKISNILKDFGERVQYSVFECLMDSKLRGKMVERLKSIIKAEEDSIRIYTLCVGCEKNIEVIGQGELTKEDKYYIL</sequence>
<keyword evidence="4 9" id="KW-0479">Metal-binding</keyword>
<comment type="similarity">
    <text evidence="2 9 10">Belongs to the CRISPR-associated endoribonuclease Cas2 protein family.</text>
</comment>
<dbReference type="PANTHER" id="PTHR34405:SF3">
    <property type="entry name" value="CRISPR-ASSOCIATED ENDORIBONUCLEASE CAS2 3"/>
    <property type="match status" value="1"/>
</dbReference>
<dbReference type="Pfam" id="PF09827">
    <property type="entry name" value="CRISPR_Cas2"/>
    <property type="match status" value="1"/>
</dbReference>
<dbReference type="GO" id="GO:0046872">
    <property type="term" value="F:metal ion binding"/>
    <property type="evidence" value="ECO:0007669"/>
    <property type="project" value="UniProtKB-UniRule"/>
</dbReference>
<dbReference type="EC" id="3.1.-.-" evidence="9"/>
<dbReference type="GO" id="GO:0043571">
    <property type="term" value="P:maintenance of CRISPR repeat elements"/>
    <property type="evidence" value="ECO:0007669"/>
    <property type="project" value="UniProtKB-UniRule"/>
</dbReference>
<keyword evidence="5 9" id="KW-0255">Endonuclease</keyword>
<accession>A0A1E3X3L1</accession>
<evidence type="ECO:0000313" key="11">
    <source>
        <dbReference type="EMBL" id="ODS30205.1"/>
    </source>
</evidence>
<comment type="function">
    <text evidence="9">CRISPR (clustered regularly interspaced short palindromic repeat), is an adaptive immune system that provides protection against mobile genetic elements (viruses, transposable elements and conjugative plasmids). CRISPR clusters contain sequences complementary to antecedent mobile elements and target invading nucleic acids. CRISPR clusters are transcribed and processed into CRISPR RNA (crRNA). Functions as a ssRNA-specific endoribonuclease. Involved in the integration of spacer DNA into the CRISPR cassette.</text>
</comment>
<dbReference type="InterPro" id="IPR021127">
    <property type="entry name" value="CRISPR_associated_Cas2"/>
</dbReference>
<reference evidence="11 12" key="1">
    <citation type="submission" date="2016-07" db="EMBL/GenBank/DDBJ databases">
        <title>Draft genome of Scalindua rubra, obtained from a brine-seawater interface in the Red Sea, sheds light on salt adaptation in anammox bacteria.</title>
        <authorList>
            <person name="Speth D.R."/>
            <person name="Lagkouvardos I."/>
            <person name="Wang Y."/>
            <person name="Qian P.-Y."/>
            <person name="Dutilh B.E."/>
            <person name="Jetten M.S."/>
        </authorList>
    </citation>
    <scope>NUCLEOTIDE SEQUENCE [LARGE SCALE GENOMIC DNA]</scope>
    <source>
        <strain evidence="11">BSI-1</strain>
    </source>
</reference>
<organism evidence="11 12">
    <name type="scientific">Candidatus Scalindua rubra</name>
    <dbReference type="NCBI Taxonomy" id="1872076"/>
    <lineage>
        <taxon>Bacteria</taxon>
        <taxon>Pseudomonadati</taxon>
        <taxon>Planctomycetota</taxon>
        <taxon>Candidatus Brocadiia</taxon>
        <taxon>Candidatus Brocadiales</taxon>
        <taxon>Candidatus Scalinduaceae</taxon>
        <taxon>Candidatus Scalindua</taxon>
    </lineage>
</organism>
<dbReference type="CDD" id="cd09725">
    <property type="entry name" value="Cas2_I_II_III"/>
    <property type="match status" value="1"/>
</dbReference>